<dbReference type="AlphaFoldDB" id="A0AAD7B666"/>
<evidence type="ECO:0000256" key="1">
    <source>
        <dbReference type="SAM" id="MobiDB-lite"/>
    </source>
</evidence>
<accession>A0AAD7B666</accession>
<protein>
    <submittedName>
        <fullName evidence="2">Uncharacterized protein</fullName>
    </submittedName>
</protein>
<evidence type="ECO:0000313" key="3">
    <source>
        <dbReference type="Proteomes" id="UP001221142"/>
    </source>
</evidence>
<proteinExistence type="predicted"/>
<feature type="region of interest" description="Disordered" evidence="1">
    <location>
        <begin position="1"/>
        <end position="51"/>
    </location>
</feature>
<comment type="caution">
    <text evidence="2">The sequence shown here is derived from an EMBL/GenBank/DDBJ whole genome shotgun (WGS) entry which is preliminary data.</text>
</comment>
<evidence type="ECO:0000313" key="2">
    <source>
        <dbReference type="EMBL" id="KAJ7611246.1"/>
    </source>
</evidence>
<organism evidence="2 3">
    <name type="scientific">Roridomyces roridus</name>
    <dbReference type="NCBI Taxonomy" id="1738132"/>
    <lineage>
        <taxon>Eukaryota</taxon>
        <taxon>Fungi</taxon>
        <taxon>Dikarya</taxon>
        <taxon>Basidiomycota</taxon>
        <taxon>Agaricomycotina</taxon>
        <taxon>Agaricomycetes</taxon>
        <taxon>Agaricomycetidae</taxon>
        <taxon>Agaricales</taxon>
        <taxon>Marasmiineae</taxon>
        <taxon>Mycenaceae</taxon>
        <taxon>Roridomyces</taxon>
    </lineage>
</organism>
<sequence>MAGYPPSHSSPPITDDSDYSDVEMTQPVDDDGPPRRDRKVTTGNYSRRLPSQALVAEQREIPAATDATRQRDQSFSLRGTTLCPIQKLPLELLHAVFIACLPLDKDWRRAALGLPALWASLALECSYSTLRGQCEYLSSTYKNWLSRVGRHPLSLWLRTRGLSLGQNLWDRVGFEYTSFLTIEGVMHRCTTLDFGIHILATEFHTLMKQAFVLVSASFSSVTPVEECDREHEPIEVERLQMLNLTTSRGTSASLLAWLVLPALRTLHLKDRHPSAVTWAAVAALAQRSSEVAGTNSFQLAEFSHTRSYSNPDSDSVSPDISNANTFSALVSSPAMQNLQRLALRETVPLVPSSHVVAEDFNLSAPALAPFARPGTLPKLRELVLERCVAPDGVLSDVMRTRMQGFLDHPEEEEEEEETVEGRCVRLKKLEVAFPSLSGFEGLVRTYERDRGMLSALAEQVGFELVITPVVEE</sequence>
<dbReference type="Proteomes" id="UP001221142">
    <property type="component" value="Unassembled WGS sequence"/>
</dbReference>
<gene>
    <name evidence="2" type="ORF">FB45DRAFT_1119904</name>
</gene>
<dbReference type="EMBL" id="JARKIF010000033">
    <property type="protein sequence ID" value="KAJ7611246.1"/>
    <property type="molecule type" value="Genomic_DNA"/>
</dbReference>
<name>A0AAD7B666_9AGAR</name>
<keyword evidence="3" id="KW-1185">Reference proteome</keyword>
<reference evidence="2" key="1">
    <citation type="submission" date="2023-03" db="EMBL/GenBank/DDBJ databases">
        <title>Massive genome expansion in bonnet fungi (Mycena s.s.) driven by repeated elements and novel gene families across ecological guilds.</title>
        <authorList>
            <consortium name="Lawrence Berkeley National Laboratory"/>
            <person name="Harder C.B."/>
            <person name="Miyauchi S."/>
            <person name="Viragh M."/>
            <person name="Kuo A."/>
            <person name="Thoen E."/>
            <person name="Andreopoulos B."/>
            <person name="Lu D."/>
            <person name="Skrede I."/>
            <person name="Drula E."/>
            <person name="Henrissat B."/>
            <person name="Morin E."/>
            <person name="Kohler A."/>
            <person name="Barry K."/>
            <person name="LaButti K."/>
            <person name="Morin E."/>
            <person name="Salamov A."/>
            <person name="Lipzen A."/>
            <person name="Mereny Z."/>
            <person name="Hegedus B."/>
            <person name="Baldrian P."/>
            <person name="Stursova M."/>
            <person name="Weitz H."/>
            <person name="Taylor A."/>
            <person name="Grigoriev I.V."/>
            <person name="Nagy L.G."/>
            <person name="Martin F."/>
            <person name="Kauserud H."/>
        </authorList>
    </citation>
    <scope>NUCLEOTIDE SEQUENCE</scope>
    <source>
        <strain evidence="2">9284</strain>
    </source>
</reference>